<keyword evidence="6" id="KW-0927">Auxin signaling pathway</keyword>
<feature type="transmembrane region" description="Helical" evidence="9">
    <location>
        <begin position="248"/>
        <end position="268"/>
    </location>
</feature>
<dbReference type="Pfam" id="PF03547">
    <property type="entry name" value="Mem_trans"/>
    <property type="match status" value="1"/>
</dbReference>
<gene>
    <name evidence="10" type="ORF">Syun_005686</name>
</gene>
<feature type="transmembrane region" description="Helical" evidence="9">
    <location>
        <begin position="388"/>
        <end position="409"/>
    </location>
</feature>
<evidence type="ECO:0000256" key="5">
    <source>
        <dbReference type="ARBA" id="ARBA00023136"/>
    </source>
</evidence>
<comment type="similarity">
    <text evidence="8">Belongs to the auxin efflux carrier (TC 2.A.69.2) family.</text>
</comment>
<evidence type="ECO:0000313" key="10">
    <source>
        <dbReference type="EMBL" id="KAK9164784.1"/>
    </source>
</evidence>
<proteinExistence type="inferred from homology"/>
<accession>A0AAP0Q3P3</accession>
<dbReference type="InterPro" id="IPR045033">
    <property type="entry name" value="PILS1/3/4/5/7"/>
</dbReference>
<evidence type="ECO:0000256" key="3">
    <source>
        <dbReference type="ARBA" id="ARBA00022692"/>
    </source>
</evidence>
<feature type="transmembrane region" description="Helical" evidence="9">
    <location>
        <begin position="73"/>
        <end position="94"/>
    </location>
</feature>
<evidence type="ECO:0000313" key="11">
    <source>
        <dbReference type="Proteomes" id="UP001420932"/>
    </source>
</evidence>
<feature type="transmembrane region" description="Helical" evidence="9">
    <location>
        <begin position="106"/>
        <end position="127"/>
    </location>
</feature>
<dbReference type="GO" id="GO:0080162">
    <property type="term" value="P:endoplasmic reticulum to cytosol auxin transport"/>
    <property type="evidence" value="ECO:0007669"/>
    <property type="project" value="InterPro"/>
</dbReference>
<evidence type="ECO:0000256" key="1">
    <source>
        <dbReference type="ARBA" id="ARBA00004477"/>
    </source>
</evidence>
<protein>
    <submittedName>
        <fullName evidence="10">Uncharacterized protein</fullName>
    </submittedName>
</protein>
<reference evidence="10 11" key="1">
    <citation type="submission" date="2024-01" db="EMBL/GenBank/DDBJ databases">
        <title>Genome assemblies of Stephania.</title>
        <authorList>
            <person name="Yang L."/>
        </authorList>
    </citation>
    <scope>NUCLEOTIDE SEQUENCE [LARGE SCALE GENOMIC DNA]</scope>
    <source>
        <strain evidence="10">YNDBR</strain>
        <tissue evidence="10">Leaf</tissue>
    </source>
</reference>
<evidence type="ECO:0000256" key="9">
    <source>
        <dbReference type="SAM" id="Phobius"/>
    </source>
</evidence>
<organism evidence="10 11">
    <name type="scientific">Stephania yunnanensis</name>
    <dbReference type="NCBI Taxonomy" id="152371"/>
    <lineage>
        <taxon>Eukaryota</taxon>
        <taxon>Viridiplantae</taxon>
        <taxon>Streptophyta</taxon>
        <taxon>Embryophyta</taxon>
        <taxon>Tracheophyta</taxon>
        <taxon>Spermatophyta</taxon>
        <taxon>Magnoliopsida</taxon>
        <taxon>Ranunculales</taxon>
        <taxon>Menispermaceae</taxon>
        <taxon>Menispermoideae</taxon>
        <taxon>Cissampelideae</taxon>
        <taxon>Stephania</taxon>
    </lineage>
</organism>
<evidence type="ECO:0000256" key="6">
    <source>
        <dbReference type="ARBA" id="ARBA00023294"/>
    </source>
</evidence>
<dbReference type="InterPro" id="IPR004776">
    <property type="entry name" value="Mem_transp_PIN-like"/>
</dbReference>
<keyword evidence="4 9" id="KW-1133">Transmembrane helix</keyword>
<comment type="function">
    <text evidence="7">Involved in cellular auxin homeostasis by regulating auxin metabolism. Regulates intracellular auxin accumulation at the endoplasmic reticulum and thus auxin availability for nuclear auxin signaling.</text>
</comment>
<keyword evidence="3 9" id="KW-0812">Transmembrane</keyword>
<dbReference type="EMBL" id="JBBNAF010000002">
    <property type="protein sequence ID" value="KAK9164784.1"/>
    <property type="molecule type" value="Genomic_DNA"/>
</dbReference>
<dbReference type="AlphaFoldDB" id="A0AAP0Q3P3"/>
<sequence>MRFLDLFVTASIPVLEVLLVTALGSFLAIDTVNILGEEARTHLNKVVFYVFNPPLVASKLAKTITVESVIRMWFMPVNILLTFIIGSLFGWMLILITKAPSHLRGLVLGCCAAGNLGNLLLVIIPAVCKEKSSPFGDPNVCQEYGMAYASLSLAVGAVYLWSYVYNIVRVFSIPKNKGVEVFAESSEVTASSYKEALLPSKDFSTANDYEDKFTLPYNISEETLQVSVFSKIGCQLKLLAKKINLKRLLAPSTVGAFFGFFIGLVPFVRRLIIGNDAPFRVIQDSASLLGDGAIPAVTLILGGNLVKGLKGSGIRKSLIIGIVAVRYILLPLSGIGIVKLASHFGLIHSDPLYQFVLMLQFSLPPAMNIGTMTQLFGAGESECSVIMLWTYSVASVFLTLWSTLFLWLVS</sequence>
<feature type="transmembrane region" description="Helical" evidence="9">
    <location>
        <begin position="288"/>
        <end position="306"/>
    </location>
</feature>
<dbReference type="PANTHER" id="PTHR31651">
    <property type="match status" value="1"/>
</dbReference>
<dbReference type="PANTHER" id="PTHR31651:SF33">
    <property type="entry name" value="PROTEIN PIN-LIKES 1"/>
    <property type="match status" value="1"/>
</dbReference>
<name>A0AAP0Q3P3_9MAGN</name>
<feature type="transmembrane region" description="Helical" evidence="9">
    <location>
        <begin position="352"/>
        <end position="376"/>
    </location>
</feature>
<feature type="transmembrane region" description="Helical" evidence="9">
    <location>
        <begin position="147"/>
        <end position="168"/>
    </location>
</feature>
<feature type="transmembrane region" description="Helical" evidence="9">
    <location>
        <begin position="7"/>
        <end position="29"/>
    </location>
</feature>
<keyword evidence="11" id="KW-1185">Reference proteome</keyword>
<keyword evidence="5 9" id="KW-0472">Membrane</keyword>
<dbReference type="Proteomes" id="UP001420932">
    <property type="component" value="Unassembled WGS sequence"/>
</dbReference>
<keyword evidence="2" id="KW-0813">Transport</keyword>
<dbReference type="GO" id="GO:0005789">
    <property type="term" value="C:endoplasmic reticulum membrane"/>
    <property type="evidence" value="ECO:0007669"/>
    <property type="project" value="UniProtKB-SubCell"/>
</dbReference>
<evidence type="ECO:0000256" key="4">
    <source>
        <dbReference type="ARBA" id="ARBA00022989"/>
    </source>
</evidence>
<dbReference type="GO" id="GO:0009734">
    <property type="term" value="P:auxin-activated signaling pathway"/>
    <property type="evidence" value="ECO:0007669"/>
    <property type="project" value="UniProtKB-KW"/>
</dbReference>
<comment type="caution">
    <text evidence="10">The sequence shown here is derived from an EMBL/GenBank/DDBJ whole genome shotgun (WGS) entry which is preliminary data.</text>
</comment>
<feature type="transmembrane region" description="Helical" evidence="9">
    <location>
        <begin position="318"/>
        <end position="340"/>
    </location>
</feature>
<comment type="subcellular location">
    <subcellularLocation>
        <location evidence="1">Endoplasmic reticulum membrane</location>
        <topology evidence="1">Multi-pass membrane protein</topology>
    </subcellularLocation>
</comment>
<evidence type="ECO:0000256" key="8">
    <source>
        <dbReference type="ARBA" id="ARBA00025752"/>
    </source>
</evidence>
<evidence type="ECO:0000256" key="7">
    <source>
        <dbReference type="ARBA" id="ARBA00025100"/>
    </source>
</evidence>
<evidence type="ECO:0000256" key="2">
    <source>
        <dbReference type="ARBA" id="ARBA00022448"/>
    </source>
</evidence>